<dbReference type="RefSeq" id="WP_011737242.1">
    <property type="nucleotide sequence ID" value="NC_008609.1"/>
</dbReference>
<dbReference type="Pfam" id="PF03963">
    <property type="entry name" value="FlgD"/>
    <property type="match status" value="1"/>
</dbReference>
<sequence length="220" mass="22492">MITSITSATDSTTTSAAIKSSLGMDSSDFLQLFIAQMQYQDPLAPTDATAMMNQLSQLSLVEQSYNQTTALSNLLAAQNNSLSMGSVSFIGKTVKANGDDIVFDGTSSPSLQYNLSSASAATTLTISDSSGESVRTVSLGAQSTGDNSYTWDGCDNSGNKLSAGAYTFSVSAKTGSGASVTAKTYTTGVIDGVNLTSTTPYLSIGTVSVPLTDVLNVSGA</sequence>
<dbReference type="GO" id="GO:0044781">
    <property type="term" value="P:bacterial-type flagellum organization"/>
    <property type="evidence" value="ECO:0007669"/>
    <property type="project" value="UniProtKB-UniRule"/>
</dbReference>
<dbReference type="AlphaFoldDB" id="A1AUK5"/>
<dbReference type="InterPro" id="IPR025965">
    <property type="entry name" value="FlgD/Vpr_Ig-like"/>
</dbReference>
<dbReference type="eggNOG" id="COG1843">
    <property type="taxonomic scope" value="Bacteria"/>
</dbReference>
<evidence type="ECO:0000259" key="6">
    <source>
        <dbReference type="Pfam" id="PF13860"/>
    </source>
</evidence>
<keyword evidence="8" id="KW-0969">Cilium</keyword>
<dbReference type="STRING" id="338966.Ppro_3433"/>
<dbReference type="OrthoDB" id="9785233at2"/>
<protein>
    <recommendedName>
        <fullName evidence="2 5">Basal-body rod modification protein FlgD</fullName>
    </recommendedName>
</protein>
<evidence type="ECO:0000256" key="4">
    <source>
        <dbReference type="ARBA" id="ARBA00024746"/>
    </source>
</evidence>
<dbReference type="Pfam" id="PF13861">
    <property type="entry name" value="FLgD_tudor"/>
    <property type="match status" value="1"/>
</dbReference>
<evidence type="ECO:0000313" key="9">
    <source>
        <dbReference type="Proteomes" id="UP000006732"/>
    </source>
</evidence>
<dbReference type="Gene3D" id="2.30.30.910">
    <property type="match status" value="1"/>
</dbReference>
<gene>
    <name evidence="8" type="ordered locus">Ppro_3433</name>
</gene>
<accession>A1AUK5</accession>
<dbReference type="HOGENOM" id="CLU_047535_0_1_7"/>
<feature type="domain" description="FlgD Tudor-like" evidence="7">
    <location>
        <begin position="83"/>
        <end position="214"/>
    </location>
</feature>
<name>A1AUK5_PELPD</name>
<organism evidence="8 9">
    <name type="scientific">Pelobacter propionicus (strain DSM 2379 / NBRC 103807 / OttBd1)</name>
    <dbReference type="NCBI Taxonomy" id="338966"/>
    <lineage>
        <taxon>Bacteria</taxon>
        <taxon>Pseudomonadati</taxon>
        <taxon>Thermodesulfobacteriota</taxon>
        <taxon>Desulfuromonadia</taxon>
        <taxon>Desulfuromonadales</taxon>
        <taxon>Desulfuromonadaceae</taxon>
        <taxon>Pelobacter</taxon>
    </lineage>
</organism>
<keyword evidence="8" id="KW-0966">Cell projection</keyword>
<dbReference type="Pfam" id="PF13860">
    <property type="entry name" value="FlgD_ig"/>
    <property type="match status" value="1"/>
</dbReference>
<proteinExistence type="inferred from homology"/>
<evidence type="ECO:0000313" key="8">
    <source>
        <dbReference type="EMBL" id="ABL01026.1"/>
    </source>
</evidence>
<keyword evidence="3 5" id="KW-1005">Bacterial flagellum biogenesis</keyword>
<keyword evidence="9" id="KW-1185">Reference proteome</keyword>
<comment type="similarity">
    <text evidence="1 5">Belongs to the FlgD family.</text>
</comment>
<feature type="domain" description="FlgD/Vpr Ig-like" evidence="6">
    <location>
        <begin position="98"/>
        <end position="175"/>
    </location>
</feature>
<evidence type="ECO:0000256" key="3">
    <source>
        <dbReference type="ARBA" id="ARBA00022795"/>
    </source>
</evidence>
<keyword evidence="8" id="KW-0282">Flagellum</keyword>
<evidence type="ECO:0000259" key="7">
    <source>
        <dbReference type="Pfam" id="PF13861"/>
    </source>
</evidence>
<dbReference type="Gene3D" id="2.60.40.4070">
    <property type="match status" value="1"/>
</dbReference>
<comment type="function">
    <text evidence="4 5">Required for flagellar hook formation. May act as a scaffolding protein.</text>
</comment>
<dbReference type="InterPro" id="IPR025963">
    <property type="entry name" value="FLgD_Tudor"/>
</dbReference>
<dbReference type="KEGG" id="ppd:Ppro_3433"/>
<evidence type="ECO:0000256" key="1">
    <source>
        <dbReference type="ARBA" id="ARBA00010577"/>
    </source>
</evidence>
<dbReference type="InterPro" id="IPR005648">
    <property type="entry name" value="FlgD"/>
</dbReference>
<dbReference type="Proteomes" id="UP000006732">
    <property type="component" value="Chromosome"/>
</dbReference>
<evidence type="ECO:0000256" key="5">
    <source>
        <dbReference type="RuleBase" id="RU362076"/>
    </source>
</evidence>
<evidence type="ECO:0000256" key="2">
    <source>
        <dbReference type="ARBA" id="ARBA00016013"/>
    </source>
</evidence>
<dbReference type="EMBL" id="CP000482">
    <property type="protein sequence ID" value="ABL01026.1"/>
    <property type="molecule type" value="Genomic_DNA"/>
</dbReference>
<reference evidence="8 9" key="1">
    <citation type="submission" date="2006-10" db="EMBL/GenBank/DDBJ databases">
        <title>Complete sequence of chromosome of Pelobacter propionicus DSM 2379.</title>
        <authorList>
            <consortium name="US DOE Joint Genome Institute"/>
            <person name="Copeland A."/>
            <person name="Lucas S."/>
            <person name="Lapidus A."/>
            <person name="Barry K."/>
            <person name="Detter J.C."/>
            <person name="Glavina del Rio T."/>
            <person name="Hammon N."/>
            <person name="Israni S."/>
            <person name="Dalin E."/>
            <person name="Tice H."/>
            <person name="Pitluck S."/>
            <person name="Saunders E."/>
            <person name="Brettin T."/>
            <person name="Bruce D."/>
            <person name="Han C."/>
            <person name="Tapia R."/>
            <person name="Schmutz J."/>
            <person name="Larimer F."/>
            <person name="Land M."/>
            <person name="Hauser L."/>
            <person name="Kyrpides N."/>
            <person name="Kim E."/>
            <person name="Lovley D."/>
            <person name="Richardson P."/>
        </authorList>
    </citation>
    <scope>NUCLEOTIDE SEQUENCE [LARGE SCALE GENOMIC DNA]</scope>
    <source>
        <strain evidence="9">DSM 2379 / NBRC 103807 / OttBd1</strain>
    </source>
</reference>